<keyword evidence="1" id="KW-0175">Coiled coil</keyword>
<evidence type="ECO:0000313" key="4">
    <source>
        <dbReference type="Proteomes" id="UP000221506"/>
    </source>
</evidence>
<organism evidence="3 4">
    <name type="scientific">Aeromonas phage phiA8-29</name>
    <dbReference type="NCBI Taxonomy" id="1978922"/>
    <lineage>
        <taxon>Viruses</taxon>
        <taxon>Duplodnaviria</taxon>
        <taxon>Heunggongvirae</taxon>
        <taxon>Uroviricota</taxon>
        <taxon>Caudoviricetes</taxon>
        <taxon>Pantevenvirales</taxon>
        <taxon>Ackermannviridae</taxon>
        <taxon>Tedavirus</taxon>
        <taxon>Tedavirus A829</taxon>
    </lineage>
</organism>
<evidence type="ECO:0000313" key="3">
    <source>
        <dbReference type="EMBL" id="ARK07909.1"/>
    </source>
</evidence>
<name>A0A1W6DYF1_9CAUD</name>
<feature type="coiled-coil region" evidence="1">
    <location>
        <begin position="83"/>
        <end position="110"/>
    </location>
</feature>
<reference evidence="3 4" key="1">
    <citation type="submission" date="2017-04" db="EMBL/GenBank/DDBJ databases">
        <title>Complete genome sequence and characterization of temperature-dependent bacteriophage phiA8-29 infecting Aeromonas.</title>
        <authorList>
            <person name="He Y."/>
            <person name="Yang H."/>
        </authorList>
    </citation>
    <scope>NUCLEOTIDE SEQUENCE [LARGE SCALE GENOMIC DNA]</scope>
</reference>
<feature type="region of interest" description="Disordered" evidence="2">
    <location>
        <begin position="112"/>
        <end position="133"/>
    </location>
</feature>
<gene>
    <name evidence="3" type="ORF">phiA829_089</name>
</gene>
<dbReference type="EMBL" id="KY914485">
    <property type="protein sequence ID" value="ARK07909.1"/>
    <property type="molecule type" value="Genomic_DNA"/>
</dbReference>
<keyword evidence="4" id="KW-1185">Reference proteome</keyword>
<evidence type="ECO:0000256" key="1">
    <source>
        <dbReference type="SAM" id="Coils"/>
    </source>
</evidence>
<evidence type="ECO:0000256" key="2">
    <source>
        <dbReference type="SAM" id="MobiDB-lite"/>
    </source>
</evidence>
<proteinExistence type="predicted"/>
<dbReference type="Proteomes" id="UP000221506">
    <property type="component" value="Segment"/>
</dbReference>
<sequence>MENMFEQATRNKLRFESAKGPLTVEQVWDAPLTSRNGFSLDDIAKQAKRELDALSEESFVEQVSPLKSVAVLKLEVVKHIISVKLAEKEVASKRAERAELRRQLTEALAEKQSDAIKNMSPEEIQKRLKELED</sequence>
<protein>
    <submittedName>
        <fullName evidence="3">Uncharacterized protein</fullName>
    </submittedName>
</protein>
<accession>A0A1W6DYF1</accession>
<feature type="compositionally biased region" description="Basic and acidic residues" evidence="2">
    <location>
        <begin position="123"/>
        <end position="133"/>
    </location>
</feature>